<gene>
    <name evidence="1" type="ORF">A9Q84_00420</name>
</gene>
<dbReference type="AlphaFoldDB" id="A0A1Y5FI41"/>
<accession>A0A1Y5FI41</accession>
<sequence>MTKLETINLDQQYAGDVELIWSYWSDLENLCIFSSEVLESRVVTSIKKGIGAQRICVMKNGGEIRETVKSYSEEDHFFELSVETDFLPYKEALVSFSISEVSRGISKVNVQMRFVPRFSFLGVMLSKIIIKPNIKRMFNKLLEDFEIYFARIERKDFLINSQLEIVGD</sequence>
<organism evidence="1 2">
    <name type="scientific">Halobacteriovorax marinus</name>
    <dbReference type="NCBI Taxonomy" id="97084"/>
    <lineage>
        <taxon>Bacteria</taxon>
        <taxon>Pseudomonadati</taxon>
        <taxon>Bdellovibrionota</taxon>
        <taxon>Bacteriovoracia</taxon>
        <taxon>Bacteriovoracales</taxon>
        <taxon>Halobacteriovoraceae</taxon>
        <taxon>Halobacteriovorax</taxon>
    </lineage>
</organism>
<dbReference type="Gene3D" id="3.30.530.20">
    <property type="match status" value="1"/>
</dbReference>
<dbReference type="CDD" id="cd07821">
    <property type="entry name" value="PYR_PYL_RCAR_like"/>
    <property type="match status" value="1"/>
</dbReference>
<dbReference type="InterPro" id="IPR023393">
    <property type="entry name" value="START-like_dom_sf"/>
</dbReference>
<comment type="caution">
    <text evidence="1">The sequence shown here is derived from an EMBL/GenBank/DDBJ whole genome shotgun (WGS) entry which is preliminary data.</text>
</comment>
<dbReference type="SUPFAM" id="SSF55961">
    <property type="entry name" value="Bet v1-like"/>
    <property type="match status" value="1"/>
</dbReference>
<reference evidence="2" key="1">
    <citation type="journal article" date="2017" name="Proc. Natl. Acad. Sci. U.S.A.">
        <title>Simulation of Deepwater Horizon oil plume reveals substrate specialization within a complex community of hydrocarbon-degraders.</title>
        <authorList>
            <person name="Hu P."/>
            <person name="Dubinsky E.A."/>
            <person name="Probst A.J."/>
            <person name="Wang J."/>
            <person name="Sieber C.M.K."/>
            <person name="Tom L.M."/>
            <person name="Gardinali P."/>
            <person name="Banfield J.F."/>
            <person name="Atlas R.M."/>
            <person name="Andersen G.L."/>
        </authorList>
    </citation>
    <scope>NUCLEOTIDE SEQUENCE [LARGE SCALE GENOMIC DNA]</scope>
</reference>
<proteinExistence type="predicted"/>
<dbReference type="Proteomes" id="UP000196531">
    <property type="component" value="Unassembled WGS sequence"/>
</dbReference>
<dbReference type="EMBL" id="MAAO01000002">
    <property type="protein sequence ID" value="OUR99517.1"/>
    <property type="molecule type" value="Genomic_DNA"/>
</dbReference>
<evidence type="ECO:0008006" key="3">
    <source>
        <dbReference type="Google" id="ProtNLM"/>
    </source>
</evidence>
<name>A0A1Y5FI41_9BACT</name>
<protein>
    <recommendedName>
        <fullName evidence="3">SRPBCC family protein</fullName>
    </recommendedName>
</protein>
<evidence type="ECO:0000313" key="2">
    <source>
        <dbReference type="Proteomes" id="UP000196531"/>
    </source>
</evidence>
<evidence type="ECO:0000313" key="1">
    <source>
        <dbReference type="EMBL" id="OUR99517.1"/>
    </source>
</evidence>